<sequence>MAATAIRVFGNPITHGTRAQRALAAKSYLNADGKLDQVLLQSNQSIKVMSGKTNAVAAGTTICKVCNATGSTIRYVTAYDWSGKVAGHYPVTIQNGQWAVFEHVGTSGPNQGSIGALVYNIDDFCDSMISWNNPWKTTREGNNTAYCEMNDPGYFDRCDWDEIYAKLIASGSVSKTSMVDYETRVTIDAGGNSPSYKAIFYVHG</sequence>
<protein>
    <submittedName>
        <fullName evidence="1">Uncharacterized protein</fullName>
    </submittedName>
</protein>
<dbReference type="PANTHER" id="PTHR36482">
    <property type="entry name" value="OSJNBA0024J22.15 PROTEIN"/>
    <property type="match status" value="1"/>
</dbReference>
<organism evidence="1 2">
    <name type="scientific">Lactuca saligna</name>
    <name type="common">Willowleaf lettuce</name>
    <dbReference type="NCBI Taxonomy" id="75948"/>
    <lineage>
        <taxon>Eukaryota</taxon>
        <taxon>Viridiplantae</taxon>
        <taxon>Streptophyta</taxon>
        <taxon>Embryophyta</taxon>
        <taxon>Tracheophyta</taxon>
        <taxon>Spermatophyta</taxon>
        <taxon>Magnoliopsida</taxon>
        <taxon>eudicotyledons</taxon>
        <taxon>Gunneridae</taxon>
        <taxon>Pentapetalae</taxon>
        <taxon>asterids</taxon>
        <taxon>campanulids</taxon>
        <taxon>Asterales</taxon>
        <taxon>Asteraceae</taxon>
        <taxon>Cichorioideae</taxon>
        <taxon>Cichorieae</taxon>
        <taxon>Lactucinae</taxon>
        <taxon>Lactuca</taxon>
    </lineage>
</organism>
<gene>
    <name evidence="1" type="ORF">LSALG_LOCUS3987</name>
</gene>
<dbReference type="PANTHER" id="PTHR36482:SF7">
    <property type="entry name" value="OS04G0308500 PROTEIN"/>
    <property type="match status" value="1"/>
</dbReference>
<dbReference type="Pfam" id="PF21230">
    <property type="entry name" value="Nakanori"/>
    <property type="match status" value="1"/>
</dbReference>
<evidence type="ECO:0000313" key="2">
    <source>
        <dbReference type="Proteomes" id="UP001177003"/>
    </source>
</evidence>
<reference evidence="1" key="1">
    <citation type="submission" date="2023-04" db="EMBL/GenBank/DDBJ databases">
        <authorList>
            <person name="Vijverberg K."/>
            <person name="Xiong W."/>
            <person name="Schranz E."/>
        </authorList>
    </citation>
    <scope>NUCLEOTIDE SEQUENCE</scope>
</reference>
<proteinExistence type="predicted"/>
<evidence type="ECO:0000313" key="1">
    <source>
        <dbReference type="EMBL" id="CAI9263291.1"/>
    </source>
</evidence>
<dbReference type="Proteomes" id="UP001177003">
    <property type="component" value="Chromosome 0"/>
</dbReference>
<accession>A0AA35UQV1</accession>
<dbReference type="InterPro" id="IPR053085">
    <property type="entry name" value="Jasmonate-induced_protein"/>
</dbReference>
<name>A0AA35UQV1_LACSI</name>
<dbReference type="InterPro" id="IPR049065">
    <property type="entry name" value="Nakanori"/>
</dbReference>
<keyword evidence="2" id="KW-1185">Reference proteome</keyword>
<dbReference type="Gene3D" id="2.60.270.50">
    <property type="match status" value="1"/>
</dbReference>
<dbReference type="AlphaFoldDB" id="A0AA35UQV1"/>
<dbReference type="EMBL" id="OX465086">
    <property type="protein sequence ID" value="CAI9263291.1"/>
    <property type="molecule type" value="Genomic_DNA"/>
</dbReference>